<comment type="caution">
    <text evidence="1">The sequence shown here is derived from an EMBL/GenBank/DDBJ whole genome shotgun (WGS) entry which is preliminary data.</text>
</comment>
<name>A0A444JF77_9BACT</name>
<dbReference type="EMBL" id="MTKS01000087">
    <property type="protein sequence ID" value="RWX51749.1"/>
    <property type="molecule type" value="Genomic_DNA"/>
</dbReference>
<dbReference type="Proteomes" id="UP000288892">
    <property type="component" value="Unassembled WGS sequence"/>
</dbReference>
<sequence length="885" mass="99825">MNTSKNSTAERAAEYTALAPAQKTIIRILAVNVDYCPSKRMLDCLEELGVTSPKTDVPYNVRTIQPLQKELIEKGLVLKSNNGLCCLESIQKVVVRDSLAENQFSGIAQAVRKSILLGAAPHNVVLNNYKQYARSMQMALFSGNSIEEVYSIFNKVNQYSIDTYTDTPPDESIFLHLLARPFSSEVLEKIDSKIRLSVSGLLLNSAIARLEPVQKVVDYILTAFDDTLYEAPEILNLISCCLLCGDTGSAVSLINKLPEQRQLERLSRTGWLAFSNGHYEEARTYFEQNLQLFRKMSRQKKVFFQNEIGLIHLLSLLHGNDRTLLNQGLEYIEIVQKKGYHYAPLTQVMKPVFQQQLGLNEAEKYRGALNTFDDSPLEFFIFNLILFWTDKDKMKSESSHLSAIRDKAEKNGYTWIAAELSSLLAALNVNKNANTTLAQELHSSCGTQSCVELVKEIPPWEKILDGLLTITDEVAKSSQTAEAEQRLVWLFSHNNRYKYCSISPKMQKMTKRGAWTQGRPVALKNLHDNYSTMKGLSNQDRRVCQAIKAEYYSGSWRSYGKTEYEINDDQALPALVGHPLVFLEKTPDVRVELVMAEPELEIREEKGKLRLALSPAPPSNGEGEIQVFKDTPTRFKLYRFTKKHREIASFLGKGMTIPKSGEKKARQVVESLSSVVTVLSDLEGTAEAEIREADSRPHAHILPCHDGIQVEFLVKPCGADGSSFRAGRGSKNVLTELEGKKIQTVRNFAEEKKQLAAITKACPTLTRIKPVDNQWQVDDPEYALELLLELKNCDDTLVLEWPQGEKFSVRKETSSSAFSLQIKKERDWFKATGSLKIDDTLSLDLQKLLSILNQGTGRFIQLDDGTFLSITKALRKRLDELDCFF</sequence>
<gene>
    <name evidence="1" type="ORF">VU01_10872</name>
</gene>
<accession>A0A444JF77</accession>
<keyword evidence="2" id="KW-1185">Reference proteome</keyword>
<dbReference type="AlphaFoldDB" id="A0A444JF77"/>
<proteinExistence type="predicted"/>
<evidence type="ECO:0000313" key="1">
    <source>
        <dbReference type="EMBL" id="RWX51749.1"/>
    </source>
</evidence>
<organism evidence="1 2">
    <name type="scientific">Candidatus Electrothrix marina</name>
    <dbReference type="NCBI Taxonomy" id="1859130"/>
    <lineage>
        <taxon>Bacteria</taxon>
        <taxon>Pseudomonadati</taxon>
        <taxon>Thermodesulfobacteriota</taxon>
        <taxon>Desulfobulbia</taxon>
        <taxon>Desulfobulbales</taxon>
        <taxon>Desulfobulbaceae</taxon>
        <taxon>Candidatus Electrothrix</taxon>
    </lineage>
</organism>
<evidence type="ECO:0000313" key="2">
    <source>
        <dbReference type="Proteomes" id="UP000288892"/>
    </source>
</evidence>
<protein>
    <submittedName>
        <fullName evidence="1">Uncharacterized protein</fullName>
    </submittedName>
</protein>
<reference evidence="1 2" key="1">
    <citation type="submission" date="2017-01" db="EMBL/GenBank/DDBJ databases">
        <title>The cable genome- insights into the physiology and evolution of filamentous bacteria capable of sulfide oxidation via long distance electron transfer.</title>
        <authorList>
            <person name="Schreiber L."/>
            <person name="Bjerg J.T."/>
            <person name="Boggild A."/>
            <person name="Van De Vossenberg J."/>
            <person name="Meysman F."/>
            <person name="Nielsen L.P."/>
            <person name="Schramm A."/>
            <person name="Kjeldsen K.U."/>
        </authorList>
    </citation>
    <scope>NUCLEOTIDE SEQUENCE [LARGE SCALE GENOMIC DNA]</scope>
    <source>
        <strain evidence="1">A5</strain>
    </source>
</reference>